<feature type="domain" description="Major facilitator superfamily (MFS) profile" evidence="13">
    <location>
        <begin position="21"/>
        <end position="431"/>
    </location>
</feature>
<dbReference type="FunFam" id="1.20.1250.20:FF:000001">
    <property type="entry name" value="Dicarboxylate MFS transporter"/>
    <property type="match status" value="1"/>
</dbReference>
<dbReference type="Gene3D" id="1.20.1250.20">
    <property type="entry name" value="MFS general substrate transporter like domains"/>
    <property type="match status" value="2"/>
</dbReference>
<gene>
    <name evidence="14" type="ORF">F4560_001664</name>
</gene>
<dbReference type="Pfam" id="PF00083">
    <property type="entry name" value="Sugar_tr"/>
    <property type="match status" value="1"/>
</dbReference>
<dbReference type="PROSITE" id="PS50850">
    <property type="entry name" value="MFS"/>
    <property type="match status" value="1"/>
</dbReference>
<dbReference type="SUPFAM" id="SSF103473">
    <property type="entry name" value="MFS general substrate transporter"/>
    <property type="match status" value="1"/>
</dbReference>
<dbReference type="CDD" id="cd17369">
    <property type="entry name" value="MFS_ShiA_like"/>
    <property type="match status" value="1"/>
</dbReference>
<keyword evidence="9 12" id="KW-0472">Membrane</keyword>
<evidence type="ECO:0000256" key="3">
    <source>
        <dbReference type="ARBA" id="ARBA00022448"/>
    </source>
</evidence>
<dbReference type="InterPro" id="IPR004736">
    <property type="entry name" value="MHS_symport"/>
</dbReference>
<feature type="transmembrane region" description="Helical" evidence="12">
    <location>
        <begin position="159"/>
        <end position="182"/>
    </location>
</feature>
<feature type="transmembrane region" description="Helical" evidence="12">
    <location>
        <begin position="194"/>
        <end position="213"/>
    </location>
</feature>
<dbReference type="InterPro" id="IPR005828">
    <property type="entry name" value="MFS_sugar_transport-like"/>
</dbReference>
<feature type="transmembrane region" description="Helical" evidence="12">
    <location>
        <begin position="248"/>
        <end position="270"/>
    </location>
</feature>
<dbReference type="InterPro" id="IPR036259">
    <property type="entry name" value="MFS_trans_sf"/>
</dbReference>
<evidence type="ECO:0000256" key="7">
    <source>
        <dbReference type="ARBA" id="ARBA00022847"/>
    </source>
</evidence>
<comment type="subcellular location">
    <subcellularLocation>
        <location evidence="1">Cell inner membrane</location>
        <topology evidence="1">Multi-pass membrane protein</topology>
    </subcellularLocation>
</comment>
<dbReference type="PANTHER" id="PTHR43045:SF1">
    <property type="entry name" value="SHIKIMATE TRANSPORTER"/>
    <property type="match status" value="1"/>
</dbReference>
<evidence type="ECO:0000256" key="12">
    <source>
        <dbReference type="SAM" id="Phobius"/>
    </source>
</evidence>
<dbReference type="GO" id="GO:0005886">
    <property type="term" value="C:plasma membrane"/>
    <property type="evidence" value="ECO:0007669"/>
    <property type="project" value="UniProtKB-SubCell"/>
</dbReference>
<keyword evidence="6 12" id="KW-0812">Transmembrane</keyword>
<evidence type="ECO:0000256" key="1">
    <source>
        <dbReference type="ARBA" id="ARBA00004429"/>
    </source>
</evidence>
<proteinExistence type="inferred from homology"/>
<dbReference type="Proteomes" id="UP000552097">
    <property type="component" value="Unassembled WGS sequence"/>
</dbReference>
<feature type="transmembrane region" description="Helical" evidence="12">
    <location>
        <begin position="339"/>
        <end position="357"/>
    </location>
</feature>
<dbReference type="PANTHER" id="PTHR43045">
    <property type="entry name" value="SHIKIMATE TRANSPORTER"/>
    <property type="match status" value="1"/>
</dbReference>
<dbReference type="PROSITE" id="PS00216">
    <property type="entry name" value="SUGAR_TRANSPORT_1"/>
    <property type="match status" value="1"/>
</dbReference>
<organism evidence="14 15">
    <name type="scientific">Saccharothrix ecbatanensis</name>
    <dbReference type="NCBI Taxonomy" id="1105145"/>
    <lineage>
        <taxon>Bacteria</taxon>
        <taxon>Bacillati</taxon>
        <taxon>Actinomycetota</taxon>
        <taxon>Actinomycetes</taxon>
        <taxon>Pseudonocardiales</taxon>
        <taxon>Pseudonocardiaceae</taxon>
        <taxon>Saccharothrix</taxon>
    </lineage>
</organism>
<dbReference type="InterPro" id="IPR011701">
    <property type="entry name" value="MFS"/>
</dbReference>
<keyword evidence="3" id="KW-0813">Transport</keyword>
<evidence type="ECO:0000256" key="2">
    <source>
        <dbReference type="ARBA" id="ARBA00008240"/>
    </source>
</evidence>
<keyword evidence="5" id="KW-0997">Cell inner membrane</keyword>
<dbReference type="EMBL" id="JACHMO010000001">
    <property type="protein sequence ID" value="MBB5801896.1"/>
    <property type="molecule type" value="Genomic_DNA"/>
</dbReference>
<comment type="function">
    <text evidence="10">May be a proton symporter involved in the uptake of osmolytes such as proline and glycine betaine.</text>
</comment>
<dbReference type="RefSeq" id="WP_184918276.1">
    <property type="nucleotide sequence ID" value="NZ_JACHMO010000001.1"/>
</dbReference>
<dbReference type="Pfam" id="PF07690">
    <property type="entry name" value="MFS_1"/>
    <property type="match status" value="1"/>
</dbReference>
<evidence type="ECO:0000256" key="5">
    <source>
        <dbReference type="ARBA" id="ARBA00022519"/>
    </source>
</evidence>
<evidence type="ECO:0000256" key="10">
    <source>
        <dbReference type="ARBA" id="ARBA00037295"/>
    </source>
</evidence>
<feature type="transmembrane region" description="Helical" evidence="12">
    <location>
        <begin position="55"/>
        <end position="74"/>
    </location>
</feature>
<sequence length="450" mass="47602">MATTPARSDQDSSGSQSIGRIAGTSFIGTTIEWYDFFIYANAAALVFGTQFFPSLSPLAASLASLSTFAVGFLARPLGSVVMGHYGDRVGRKSMLVTSLLIMGVATVLIGLLPTYAQIGAWAPILLAALRFMQGLGVGGEWGGAVLVAVEHAPQSRRGFYGSFPQMGVPAGIILSNLVFLTMSSALSPAQFASWGWRVPFLLSAVLIGVGLYIRLRLEESPLFLATKKARTDSRMPVVELLRDHWRRVVLAGLAFMAANTIGYITLVYVLSYTTGPLQMPRSTVLLLVLLASVVQLVATPMLSGLSDRLGRRKVFLVGAALSALWSLPLFMLLDTRSPAAVLVGLVVAVTFLSAMYGPQAAIAAELFPTRVRYSGASLAYQLSAIFGGGFAPLIATSLYAKTGTSVSTALYVAAICLISLVAIAFVPETHRTGLVDPTPPTLPSQEVATS</sequence>
<reference evidence="14 15" key="1">
    <citation type="submission" date="2020-08" db="EMBL/GenBank/DDBJ databases">
        <title>Sequencing the genomes of 1000 actinobacteria strains.</title>
        <authorList>
            <person name="Klenk H.-P."/>
        </authorList>
    </citation>
    <scope>NUCLEOTIDE SEQUENCE [LARGE SCALE GENOMIC DNA]</scope>
    <source>
        <strain evidence="14 15">DSM 45486</strain>
    </source>
</reference>
<name>A0A7W9LZI6_9PSEU</name>
<feature type="transmembrane region" description="Helical" evidence="12">
    <location>
        <begin position="406"/>
        <end position="426"/>
    </location>
</feature>
<keyword evidence="4" id="KW-1003">Cell membrane</keyword>
<evidence type="ECO:0000256" key="11">
    <source>
        <dbReference type="ARBA" id="ARBA00039918"/>
    </source>
</evidence>
<feature type="transmembrane region" description="Helical" evidence="12">
    <location>
        <begin position="282"/>
        <end position="302"/>
    </location>
</feature>
<comment type="similarity">
    <text evidence="2">Belongs to the major facilitator superfamily. Metabolite:H+ Symporter (MHS) family (TC 2.A.1.6) family.</text>
</comment>
<keyword evidence="8 12" id="KW-1133">Transmembrane helix</keyword>
<dbReference type="NCBIfam" id="TIGR00883">
    <property type="entry name" value="2A0106"/>
    <property type="match status" value="1"/>
</dbReference>
<evidence type="ECO:0000256" key="8">
    <source>
        <dbReference type="ARBA" id="ARBA00022989"/>
    </source>
</evidence>
<evidence type="ECO:0000256" key="4">
    <source>
        <dbReference type="ARBA" id="ARBA00022475"/>
    </source>
</evidence>
<comment type="caution">
    <text evidence="14">The sequence shown here is derived from an EMBL/GenBank/DDBJ whole genome shotgun (WGS) entry which is preliminary data.</text>
</comment>
<evidence type="ECO:0000259" key="13">
    <source>
        <dbReference type="PROSITE" id="PS50850"/>
    </source>
</evidence>
<evidence type="ECO:0000313" key="15">
    <source>
        <dbReference type="Proteomes" id="UP000552097"/>
    </source>
</evidence>
<dbReference type="AlphaFoldDB" id="A0A7W9LZI6"/>
<dbReference type="InterPro" id="IPR020846">
    <property type="entry name" value="MFS_dom"/>
</dbReference>
<protein>
    <recommendedName>
        <fullName evidence="11">Putative proline/betaine transporter</fullName>
    </recommendedName>
</protein>
<evidence type="ECO:0000313" key="14">
    <source>
        <dbReference type="EMBL" id="MBB5801896.1"/>
    </source>
</evidence>
<dbReference type="InterPro" id="IPR005829">
    <property type="entry name" value="Sugar_transporter_CS"/>
</dbReference>
<keyword evidence="7" id="KW-0769">Symport</keyword>
<feature type="transmembrane region" description="Helical" evidence="12">
    <location>
        <begin position="314"/>
        <end position="333"/>
    </location>
</feature>
<evidence type="ECO:0000256" key="6">
    <source>
        <dbReference type="ARBA" id="ARBA00022692"/>
    </source>
</evidence>
<feature type="transmembrane region" description="Helical" evidence="12">
    <location>
        <begin position="378"/>
        <end position="400"/>
    </location>
</feature>
<evidence type="ECO:0000256" key="9">
    <source>
        <dbReference type="ARBA" id="ARBA00023136"/>
    </source>
</evidence>
<dbReference type="GO" id="GO:0015293">
    <property type="term" value="F:symporter activity"/>
    <property type="evidence" value="ECO:0007669"/>
    <property type="project" value="UniProtKB-KW"/>
</dbReference>
<feature type="transmembrane region" description="Helical" evidence="12">
    <location>
        <begin position="95"/>
        <end position="118"/>
    </location>
</feature>
<keyword evidence="15" id="KW-1185">Reference proteome</keyword>
<accession>A0A7W9LZI6</accession>